<dbReference type="PANTHER" id="PTHR23310:SF62">
    <property type="entry name" value="ACYL-COA BINDING PROTEIN 1, ISOFORM A"/>
    <property type="match status" value="1"/>
</dbReference>
<proteinExistence type="predicted"/>
<comment type="caution">
    <text evidence="4">The sequence shown here is derived from an EMBL/GenBank/DDBJ whole genome shotgun (WGS) entry which is preliminary data.</text>
</comment>
<name>A0A428KPQ4_9BACT</name>
<dbReference type="OrthoDB" id="881227at2"/>
<dbReference type="EMBL" id="RWIT01000005">
    <property type="protein sequence ID" value="RSK48409.1"/>
    <property type="molecule type" value="Genomic_DNA"/>
</dbReference>
<dbReference type="Gene3D" id="1.20.80.10">
    <property type="match status" value="1"/>
</dbReference>
<keyword evidence="5" id="KW-1185">Reference proteome</keyword>
<reference evidence="4 5" key="1">
    <citation type="submission" date="2018-12" db="EMBL/GenBank/DDBJ databases">
        <authorList>
            <person name="Feng G."/>
            <person name="Zhu H."/>
        </authorList>
    </citation>
    <scope>NUCLEOTIDE SEQUENCE [LARGE SCALE GENOMIC DNA]</scope>
    <source>
        <strain evidence="4 5">KCTC 12533</strain>
    </source>
</reference>
<organism evidence="4 5">
    <name type="scientific">Hymenobacter rigui</name>
    <dbReference type="NCBI Taxonomy" id="334424"/>
    <lineage>
        <taxon>Bacteria</taxon>
        <taxon>Pseudomonadati</taxon>
        <taxon>Bacteroidota</taxon>
        <taxon>Cytophagia</taxon>
        <taxon>Cytophagales</taxon>
        <taxon>Hymenobacteraceae</taxon>
        <taxon>Hymenobacter</taxon>
    </lineage>
</organism>
<dbReference type="InterPro" id="IPR014352">
    <property type="entry name" value="FERM/acyl-CoA-bd_prot_sf"/>
</dbReference>
<feature type="region of interest" description="Disordered" evidence="2">
    <location>
        <begin position="115"/>
        <end position="140"/>
    </location>
</feature>
<evidence type="ECO:0000256" key="1">
    <source>
        <dbReference type="ARBA" id="ARBA00023121"/>
    </source>
</evidence>
<keyword evidence="1" id="KW-0446">Lipid-binding</keyword>
<dbReference type="Pfam" id="PF00887">
    <property type="entry name" value="ACBP"/>
    <property type="match status" value="1"/>
</dbReference>
<dbReference type="Proteomes" id="UP000273500">
    <property type="component" value="Unassembled WGS sequence"/>
</dbReference>
<dbReference type="GO" id="GO:0000062">
    <property type="term" value="F:fatty-acyl-CoA binding"/>
    <property type="evidence" value="ECO:0007669"/>
    <property type="project" value="InterPro"/>
</dbReference>
<dbReference type="InterPro" id="IPR035984">
    <property type="entry name" value="Acyl-CoA-binding_sf"/>
</dbReference>
<dbReference type="SUPFAM" id="SSF47027">
    <property type="entry name" value="Acyl-CoA binding protein"/>
    <property type="match status" value="1"/>
</dbReference>
<evidence type="ECO:0000313" key="5">
    <source>
        <dbReference type="Proteomes" id="UP000273500"/>
    </source>
</evidence>
<evidence type="ECO:0000256" key="2">
    <source>
        <dbReference type="SAM" id="MobiDB-lite"/>
    </source>
</evidence>
<feature type="compositionally biased region" description="Polar residues" evidence="2">
    <location>
        <begin position="198"/>
        <end position="213"/>
    </location>
</feature>
<dbReference type="GO" id="GO:0006631">
    <property type="term" value="P:fatty acid metabolic process"/>
    <property type="evidence" value="ECO:0007669"/>
    <property type="project" value="TreeGrafter"/>
</dbReference>
<evidence type="ECO:0000313" key="4">
    <source>
        <dbReference type="EMBL" id="RSK48409.1"/>
    </source>
</evidence>
<feature type="domain" description="ACB" evidence="3">
    <location>
        <begin position="79"/>
        <end position="174"/>
    </location>
</feature>
<sequence>MASVEACSEASELRPASVKANTPEIPHIRRAKVRTIRTWVLKKTTARACNQSRATLVQPLRSPFHLLHYPMNLQDKMSLQQDFEAAVSRVDALPGDQAAAHMTDLYGLYKQATEGDHDTKRDEVGDDTPDNPNGPKGLSQAQWDAWSKYKGLDQDDARRQYVAKVNELAGPVEEKANVITGNGHPATGSAVNGEGAPGTSTASPVAQAQQQAGESGFGGLRGDLKGGTPYGGEDALKNAQ</sequence>
<gene>
    <name evidence="4" type="ORF">EI291_11855</name>
</gene>
<evidence type="ECO:0000259" key="3">
    <source>
        <dbReference type="PROSITE" id="PS51228"/>
    </source>
</evidence>
<feature type="region of interest" description="Disordered" evidence="2">
    <location>
        <begin position="175"/>
        <end position="240"/>
    </location>
</feature>
<dbReference type="PANTHER" id="PTHR23310">
    <property type="entry name" value="ACYL-COA-BINDING PROTEIN, ACBP"/>
    <property type="match status" value="1"/>
</dbReference>
<dbReference type="InterPro" id="IPR000582">
    <property type="entry name" value="Acyl-CoA-binding_protein"/>
</dbReference>
<accession>A0A428KPQ4</accession>
<protein>
    <recommendedName>
        <fullName evidence="3">ACB domain-containing protein</fullName>
    </recommendedName>
</protein>
<dbReference type="AlphaFoldDB" id="A0A428KPQ4"/>
<dbReference type="PROSITE" id="PS51228">
    <property type="entry name" value="ACB_2"/>
    <property type="match status" value="1"/>
</dbReference>